<dbReference type="InterPro" id="IPR036890">
    <property type="entry name" value="HATPase_C_sf"/>
</dbReference>
<name>A0AAV1A504_VICFA</name>
<dbReference type="PROSITE" id="PS50006">
    <property type="entry name" value="FHA_DOMAIN"/>
    <property type="match status" value="1"/>
</dbReference>
<evidence type="ECO:0000313" key="3">
    <source>
        <dbReference type="Proteomes" id="UP001157006"/>
    </source>
</evidence>
<dbReference type="InterPro" id="IPR000253">
    <property type="entry name" value="FHA_dom"/>
</dbReference>
<dbReference type="SUPFAM" id="SSF55874">
    <property type="entry name" value="ATPase domain of HSP90 chaperone/DNA topoisomerase II/histidine kinase"/>
    <property type="match status" value="1"/>
</dbReference>
<accession>A0AAV1A504</accession>
<evidence type="ECO:0000313" key="2">
    <source>
        <dbReference type="EMBL" id="CAI8605729.1"/>
    </source>
</evidence>
<evidence type="ECO:0000259" key="1">
    <source>
        <dbReference type="PROSITE" id="PS50006"/>
    </source>
</evidence>
<dbReference type="PANTHER" id="PTHR33566">
    <property type="entry name" value="EN/SPM-LIKE TRANSPOSON-RELATED"/>
    <property type="match status" value="1"/>
</dbReference>
<dbReference type="Pfam" id="PF13589">
    <property type="entry name" value="HATPase_c_3"/>
    <property type="match status" value="1"/>
</dbReference>
<protein>
    <recommendedName>
        <fullName evidence="1">FHA domain-containing protein</fullName>
    </recommendedName>
</protein>
<dbReference type="Proteomes" id="UP001157006">
    <property type="component" value="Chromosome 3"/>
</dbReference>
<feature type="domain" description="FHA" evidence="1">
    <location>
        <begin position="245"/>
        <end position="310"/>
    </location>
</feature>
<gene>
    <name evidence="2" type="ORF">VFH_III196600</name>
</gene>
<dbReference type="EMBL" id="OX451738">
    <property type="protein sequence ID" value="CAI8605729.1"/>
    <property type="molecule type" value="Genomic_DNA"/>
</dbReference>
<reference evidence="2 3" key="1">
    <citation type="submission" date="2023-01" db="EMBL/GenBank/DDBJ databases">
        <authorList>
            <person name="Kreplak J."/>
        </authorList>
    </citation>
    <scope>NUCLEOTIDE SEQUENCE [LARGE SCALE GENOMIC DNA]</scope>
</reference>
<keyword evidence="3" id="KW-1185">Reference proteome</keyword>
<dbReference type="PANTHER" id="PTHR33566:SF1">
    <property type="entry name" value="EN_SPM-LIKE TRANSPOSON-RELATED"/>
    <property type="match status" value="1"/>
</dbReference>
<sequence length="1495" mass="169061">MERALVCTNPKKRKLVISDDDGDIGIRRVSRFKVLLPNGTSVELTVRSAENEMHVGDFVGLVREKYLELKRKCEWMKKKRDINWKGSGLYIEDADNNKITNVIDFKNFMPRKCHILRLNDGSSEVAHIFENMWDLTPDPDLLLELPEEYNFEAAIADLIDNALQAVWFNEKNNRKLVRVNVTDAKISIFDNGSGMDDSDENSLVKWGKMGASIHRLSKSTAIGGKPPYLKPCFGMFGYGGPVASMHLGRRTRVSSKTKHVKKVYVLLLQREALLSRSHSEVTWKTNGGIREPLKDEISNSDGSFTKVDILEPKVKGVDINKLQCHLKDIYFPYIQNDDLSAKGKTITPIEFQINGVDLTEIQGGEVATTNLHSCNGPEFVLQLRLSIKDDHDGTRGFHEANARLRFVYFPFTEGKESIERVLEKLTADGYIIRENFQNFSRVSIRRLGRLLPDARWTFLPFMDFRSKRVNSSRASILKRCSLRVKCFVETDAGFKPTQSKTDLAHHNHFTVALKNLGSKVSDKETAVFVEISTGAKMLTLAQLEKEYQEWVINMHNQYDEEADATAEDNPVIIVSPPNKKALGISKEVARVHQILKRKEKSWTHGQRIKVLKGACPGISNNVYATIEYFLLEGFEGDPGGEARIICRPIDIPDEKGSFLSGNEEDPTLNVGSSLSIPITVIDTEKLVAVGSVEWENRLNKIQQKSPVGSVEWENPLNKIQQKSPACFDTPIPNHYKRQQVGVVDSVSKSCDKRVTGKPSHCPEKYKLLTDDQSPELDVRAGSNFPPLAIACYDIHGNRAPFKTIADVAIQLQAAENLYFKVHGMKIGLSTDNMILKIMDAMVTSNELDKIRPSYRTTLIITSKQIPLSLTFPCRVFPGYPRHVVLKPEIREDQLLPGFIFKELMLEVFDTYRNHVSEGMEVDIVVAGFEMLNHCSTSYKVDDKGKINLTGLLKLTAGYGEIASISVVFQNTSIFQQEFSIAGRSLRIASKVPDFCAAGGQLENIEFEIVNIDGEVDTKIHHDDQNCQFHMLTIKSDFFSAEESIRYTFKHGRCTIPSICVPEIEGTFSFEACHTQYSRLCQDVEVEVIKMSNVKDVTQLPPDMNILPPQELTPLDHEDNLMVSILNNDEKELGKILRLGEKIKQVEECLEVCSKQKDEIEKDMLMLQDDVQHYHLDYVDSGFTYTKEEMTTKIRSMENSAASVLCSLTTDKKQHKIFLEDIIGVVALLGSVQSPELSKILAEYLGQEKMLGVICKSFNTAISLEKYKQNGEIDYVHALHAEAADLGKAISKRFFVMSFDDIRPYNSIDRPHNGSWHDNDSQRKLFLPDPKMPNGRTPVGFMGYAVNMIDLDTHHLQIKTTSGYGLRETVLFSLFKKLHVYKTRENMVDALPCIEEGAVSLDGGIIRENGTLSLGYGNPCICFPCTNKLDISPEAREILTKIEGKKEALLRIEKNIEKVTKHHKKYLQKFKEKEKKYNNLMDTMKTEVFPKYPLVD</sequence>
<organism evidence="2 3">
    <name type="scientific">Vicia faba</name>
    <name type="common">Broad bean</name>
    <name type="synonym">Faba vulgaris</name>
    <dbReference type="NCBI Taxonomy" id="3906"/>
    <lineage>
        <taxon>Eukaryota</taxon>
        <taxon>Viridiplantae</taxon>
        <taxon>Streptophyta</taxon>
        <taxon>Embryophyta</taxon>
        <taxon>Tracheophyta</taxon>
        <taxon>Spermatophyta</taxon>
        <taxon>Magnoliopsida</taxon>
        <taxon>eudicotyledons</taxon>
        <taxon>Gunneridae</taxon>
        <taxon>Pentapetalae</taxon>
        <taxon>rosids</taxon>
        <taxon>fabids</taxon>
        <taxon>Fabales</taxon>
        <taxon>Fabaceae</taxon>
        <taxon>Papilionoideae</taxon>
        <taxon>50 kb inversion clade</taxon>
        <taxon>NPAAA clade</taxon>
        <taxon>Hologalegina</taxon>
        <taxon>IRL clade</taxon>
        <taxon>Fabeae</taxon>
        <taxon>Vicia</taxon>
    </lineage>
</organism>
<dbReference type="Gene3D" id="3.30.565.10">
    <property type="entry name" value="Histidine kinase-like ATPase, C-terminal domain"/>
    <property type="match status" value="1"/>
</dbReference>
<proteinExistence type="predicted"/>